<keyword evidence="3" id="KW-1185">Reference proteome</keyword>
<evidence type="ECO:0000259" key="1">
    <source>
        <dbReference type="PROSITE" id="PS50206"/>
    </source>
</evidence>
<dbReference type="PROSITE" id="PS50206">
    <property type="entry name" value="RHODANESE_3"/>
    <property type="match status" value="1"/>
</dbReference>
<name>A0ABU6DJ66_9BACL</name>
<dbReference type="SMART" id="SM00450">
    <property type="entry name" value="RHOD"/>
    <property type="match status" value="1"/>
</dbReference>
<gene>
    <name evidence="2" type="ORF">P5G65_24305</name>
</gene>
<dbReference type="EMBL" id="JAROBY010000041">
    <property type="protein sequence ID" value="MEB4797028.1"/>
    <property type="molecule type" value="Genomic_DNA"/>
</dbReference>
<reference evidence="2 3" key="1">
    <citation type="submission" date="2023-03" db="EMBL/GenBank/DDBJ databases">
        <title>Bacillus Genome Sequencing.</title>
        <authorList>
            <person name="Dunlap C."/>
        </authorList>
    </citation>
    <scope>NUCLEOTIDE SEQUENCE [LARGE SCALE GENOMIC DNA]</scope>
    <source>
        <strain evidence="2 3">NRS-1351</strain>
    </source>
</reference>
<evidence type="ECO:0000313" key="2">
    <source>
        <dbReference type="EMBL" id="MEB4797028.1"/>
    </source>
</evidence>
<dbReference type="SUPFAM" id="SSF52821">
    <property type="entry name" value="Rhodanese/Cell cycle control phosphatase"/>
    <property type="match status" value="1"/>
</dbReference>
<protein>
    <submittedName>
        <fullName evidence="2">Rhodanese-like domain-containing protein</fullName>
    </submittedName>
</protein>
<dbReference type="InterPro" id="IPR036873">
    <property type="entry name" value="Rhodanese-like_dom_sf"/>
</dbReference>
<dbReference type="RefSeq" id="WP_127458012.1">
    <property type="nucleotide sequence ID" value="NZ_JAROBY010000041.1"/>
</dbReference>
<feature type="domain" description="Rhodanese" evidence="1">
    <location>
        <begin position="39"/>
        <end position="128"/>
    </location>
</feature>
<accession>A0ABU6DJ66</accession>
<dbReference type="Gene3D" id="3.40.250.10">
    <property type="entry name" value="Rhodanese-like domain"/>
    <property type="match status" value="1"/>
</dbReference>
<comment type="caution">
    <text evidence="2">The sequence shown here is derived from an EMBL/GenBank/DDBJ whole genome shotgun (WGS) entry which is preliminary data.</text>
</comment>
<evidence type="ECO:0000313" key="3">
    <source>
        <dbReference type="Proteomes" id="UP001355653"/>
    </source>
</evidence>
<dbReference type="PANTHER" id="PTHR43031:SF1">
    <property type="entry name" value="PYRIDINE NUCLEOTIDE-DISULPHIDE OXIDOREDUCTASE"/>
    <property type="match status" value="1"/>
</dbReference>
<dbReference type="InterPro" id="IPR050229">
    <property type="entry name" value="GlpE_sulfurtransferase"/>
</dbReference>
<organism evidence="2 3">
    <name type="scientific">Paenibacillus chondroitinus</name>
    <dbReference type="NCBI Taxonomy" id="59842"/>
    <lineage>
        <taxon>Bacteria</taxon>
        <taxon>Bacillati</taxon>
        <taxon>Bacillota</taxon>
        <taxon>Bacilli</taxon>
        <taxon>Bacillales</taxon>
        <taxon>Paenibacillaceae</taxon>
        <taxon>Paenibacillus</taxon>
    </lineage>
</organism>
<dbReference type="Proteomes" id="UP001355653">
    <property type="component" value="Unassembled WGS sequence"/>
</dbReference>
<dbReference type="CDD" id="cd00158">
    <property type="entry name" value="RHOD"/>
    <property type="match status" value="1"/>
</dbReference>
<dbReference type="PANTHER" id="PTHR43031">
    <property type="entry name" value="FAD-DEPENDENT OXIDOREDUCTASE"/>
    <property type="match status" value="1"/>
</dbReference>
<dbReference type="InterPro" id="IPR001763">
    <property type="entry name" value="Rhodanese-like_dom"/>
</dbReference>
<proteinExistence type="predicted"/>
<sequence length="136" mass="15853">MIKYFIFSVLFVYFIQRIRPVKGLKKIIASSFSYLIKDKPAHLKLLDVRDQFDFYAGHIEGALNISLGRLPYVKKSEIHVDDEIIIIADSNNHCKRAARALKKSGYHHLTYLEDGMSAYQRFQENHQNYSKLQTCV</sequence>
<dbReference type="Pfam" id="PF00581">
    <property type="entry name" value="Rhodanese"/>
    <property type="match status" value="1"/>
</dbReference>